<comment type="similarity">
    <text evidence="2">Belongs to the prokaryotic/mitochondrial release factor family.</text>
</comment>
<dbReference type="SUPFAM" id="SSF75620">
    <property type="entry name" value="Release factor"/>
    <property type="match status" value="1"/>
</dbReference>
<accession>K2FZZ0</accession>
<feature type="coiled-coil region" evidence="6">
    <location>
        <begin position="31"/>
        <end position="94"/>
    </location>
</feature>
<keyword evidence="3" id="KW-0488">Methylation</keyword>
<dbReference type="Pfam" id="PF00472">
    <property type="entry name" value="RF-1"/>
    <property type="match status" value="1"/>
</dbReference>
<evidence type="ECO:0000259" key="7">
    <source>
        <dbReference type="SMART" id="SM00937"/>
    </source>
</evidence>
<name>K2FZZ0_9BACT</name>
<dbReference type="Pfam" id="PF03462">
    <property type="entry name" value="PCRF"/>
    <property type="match status" value="1"/>
</dbReference>
<dbReference type="InterPro" id="IPR005139">
    <property type="entry name" value="PCRF"/>
</dbReference>
<dbReference type="NCBIfam" id="NF001859">
    <property type="entry name" value="PRK00591.1"/>
    <property type="match status" value="1"/>
</dbReference>
<dbReference type="GO" id="GO:0005737">
    <property type="term" value="C:cytoplasm"/>
    <property type="evidence" value="ECO:0007669"/>
    <property type="project" value="UniProtKB-ARBA"/>
</dbReference>
<proteinExistence type="inferred from homology"/>
<feature type="coiled-coil region" evidence="6">
    <location>
        <begin position="255"/>
        <end position="282"/>
    </location>
</feature>
<dbReference type="Gene3D" id="3.30.160.20">
    <property type="match status" value="1"/>
</dbReference>
<feature type="domain" description="Peptide chain release factor" evidence="7">
    <location>
        <begin position="63"/>
        <end position="177"/>
    </location>
</feature>
<dbReference type="Gene3D" id="3.30.70.1660">
    <property type="match status" value="1"/>
</dbReference>
<dbReference type="InterPro" id="IPR004373">
    <property type="entry name" value="RF-1"/>
</dbReference>
<evidence type="ECO:0000256" key="6">
    <source>
        <dbReference type="SAM" id="Coils"/>
    </source>
</evidence>
<gene>
    <name evidence="8" type="ORF">ACD_3C00050G0003</name>
</gene>
<evidence type="ECO:0000256" key="3">
    <source>
        <dbReference type="ARBA" id="ARBA00022481"/>
    </source>
</evidence>
<dbReference type="PANTHER" id="PTHR43804:SF7">
    <property type="entry name" value="LD18447P"/>
    <property type="match status" value="1"/>
</dbReference>
<dbReference type="InterPro" id="IPR000352">
    <property type="entry name" value="Pep_chain_release_fac_I"/>
</dbReference>
<dbReference type="InterPro" id="IPR045853">
    <property type="entry name" value="Pep_chain_release_fac_I_sf"/>
</dbReference>
<evidence type="ECO:0000256" key="4">
    <source>
        <dbReference type="ARBA" id="ARBA00022917"/>
    </source>
</evidence>
<sequence length="359" mass="42027">MKFELDNLVEEYYNLEKELALPEVYGDPKKLKELMQKKKNLEDTVILYKEYKSTYANFEEAKSLLKTESDPEMIEMAKEELSSSEQKISDFEDKLKIMLIPKDKNDEKNIMLEVRAWTGWEEAALFARELANSYMIFAKEQGFQLEILDESLSENDWYKEIIMKISWYGAYSKFKFEAGTHRVQRIPETESKWRVHTSAITVAVLPEVDEVDVVLRDEDLDIQACRASWAGWQHVNKTESAIRIVHKPSGLFVECQDQRSQLKNKEKAMQILRARVHAMEEEKRSNEIWAARLAQVGSGDRSEKIRTYNFPQDRVTDHRIWQNYSNLPAIMMWKLAHIIEDLTIADQTAKLEELNKASS</sequence>
<organism evidence="8">
    <name type="scientific">uncultured bacterium</name>
    <name type="common">gcode 4</name>
    <dbReference type="NCBI Taxonomy" id="1234023"/>
    <lineage>
        <taxon>Bacteria</taxon>
        <taxon>environmental samples</taxon>
    </lineage>
</organism>
<keyword evidence="4" id="KW-0648">Protein biosynthesis</keyword>
<dbReference type="SMART" id="SM00937">
    <property type="entry name" value="PCRF"/>
    <property type="match status" value="1"/>
</dbReference>
<dbReference type="EMBL" id="AMFJ01000324">
    <property type="protein sequence ID" value="EKE28518.1"/>
    <property type="molecule type" value="Genomic_DNA"/>
</dbReference>
<keyword evidence="6" id="KW-0175">Coiled coil</keyword>
<evidence type="ECO:0000313" key="8">
    <source>
        <dbReference type="EMBL" id="EKE28518.1"/>
    </source>
</evidence>
<dbReference type="GO" id="GO:0016149">
    <property type="term" value="F:translation release factor activity, codon specific"/>
    <property type="evidence" value="ECO:0007669"/>
    <property type="project" value="InterPro"/>
</dbReference>
<evidence type="ECO:0000256" key="2">
    <source>
        <dbReference type="ARBA" id="ARBA00010835"/>
    </source>
</evidence>
<dbReference type="NCBIfam" id="TIGR00019">
    <property type="entry name" value="prfA"/>
    <property type="match status" value="1"/>
</dbReference>
<protein>
    <recommendedName>
        <fullName evidence="5">Peptide chain release factor 1</fullName>
    </recommendedName>
</protein>
<dbReference type="InterPro" id="IPR050057">
    <property type="entry name" value="Prokaryotic/Mito_RF"/>
</dbReference>
<evidence type="ECO:0000256" key="1">
    <source>
        <dbReference type="ARBA" id="ARBA00002986"/>
    </source>
</evidence>
<dbReference type="FunFam" id="3.30.160.20:FF:000004">
    <property type="entry name" value="Peptide chain release factor 1"/>
    <property type="match status" value="1"/>
</dbReference>
<dbReference type="AlphaFoldDB" id="K2FZZ0"/>
<comment type="function">
    <text evidence="1">Peptide chain release factor 1 directs the termination of translation in response to the peptide chain termination codons UAG and UAA.</text>
</comment>
<comment type="caution">
    <text evidence="8">The sequence shown here is derived from an EMBL/GenBank/DDBJ whole genome shotgun (WGS) entry which is preliminary data.</text>
</comment>
<reference evidence="8" key="1">
    <citation type="journal article" date="2012" name="Science">
        <title>Fermentation, hydrogen, and sulfur metabolism in multiple uncultivated bacterial phyla.</title>
        <authorList>
            <person name="Wrighton K.C."/>
            <person name="Thomas B.C."/>
            <person name="Sharon I."/>
            <person name="Miller C.S."/>
            <person name="Castelle C.J."/>
            <person name="VerBerkmoes N.C."/>
            <person name="Wilkins M.J."/>
            <person name="Hettich R.L."/>
            <person name="Lipton M.S."/>
            <person name="Williams K.H."/>
            <person name="Long P.E."/>
            <person name="Banfield J.F."/>
        </authorList>
    </citation>
    <scope>NUCLEOTIDE SEQUENCE [LARGE SCALE GENOMIC DNA]</scope>
</reference>
<dbReference type="PANTHER" id="PTHR43804">
    <property type="entry name" value="LD18447P"/>
    <property type="match status" value="1"/>
</dbReference>
<dbReference type="Gene3D" id="6.10.140.1950">
    <property type="match status" value="1"/>
</dbReference>
<evidence type="ECO:0000256" key="5">
    <source>
        <dbReference type="NCBIfam" id="TIGR00019"/>
    </source>
</evidence>